<name>A0A3B0VG07_9ZZZZ</name>
<gene>
    <name evidence="1" type="ORF">MNBD_GAMMA01-1895</name>
</gene>
<protein>
    <submittedName>
        <fullName evidence="1">Uncharacterized protein</fullName>
    </submittedName>
</protein>
<organism evidence="1">
    <name type="scientific">hydrothermal vent metagenome</name>
    <dbReference type="NCBI Taxonomy" id="652676"/>
    <lineage>
        <taxon>unclassified sequences</taxon>
        <taxon>metagenomes</taxon>
        <taxon>ecological metagenomes</taxon>
    </lineage>
</organism>
<evidence type="ECO:0000313" key="1">
    <source>
        <dbReference type="EMBL" id="VAW37882.1"/>
    </source>
</evidence>
<reference evidence="1" key="1">
    <citation type="submission" date="2018-06" db="EMBL/GenBank/DDBJ databases">
        <authorList>
            <person name="Zhirakovskaya E."/>
        </authorList>
    </citation>
    <scope>NUCLEOTIDE SEQUENCE</scope>
</reference>
<accession>A0A3B0VG07</accession>
<dbReference type="EMBL" id="UOEW01000182">
    <property type="protein sequence ID" value="VAW37882.1"/>
    <property type="molecule type" value="Genomic_DNA"/>
</dbReference>
<dbReference type="AlphaFoldDB" id="A0A3B0VG07"/>
<feature type="non-terminal residue" evidence="1">
    <location>
        <position position="264"/>
    </location>
</feature>
<sequence length="264" mass="30249">MSCYHPNIAVDKVLENLAKMQVGLVDVNRSTRIALEFFFSTKVCTNAELCETPENAKLLIADSEVVTSNDFFKQLNQNNQYAIILYTKSKKLTTTENILWLQKPINPTGLIKAIDSIYNTINSHQSQDKPVEPTTLTTTAKHNSRNSHLLYAVKKDFSEDEHTRYKAHKHVGSNKDIHEQNTENDRLITLTSNKYLYHYLIRAKNIAINNNSDVVIKTKFGKILFNNTNNLIYFDLDKQKLRLIQTTPIFENTSVSLVTLDLVK</sequence>
<proteinExistence type="predicted"/>